<dbReference type="Proteomes" id="UP000238565">
    <property type="component" value="Unassembled WGS sequence"/>
</dbReference>
<organism evidence="2 3">
    <name type="scientific">Cloacibacterium normanense</name>
    <dbReference type="NCBI Taxonomy" id="237258"/>
    <lineage>
        <taxon>Bacteria</taxon>
        <taxon>Pseudomonadati</taxon>
        <taxon>Bacteroidota</taxon>
        <taxon>Flavobacteriia</taxon>
        <taxon>Flavobacteriales</taxon>
        <taxon>Weeksellaceae</taxon>
    </lineage>
</organism>
<name>A0A2S7I423_9FLAO</name>
<evidence type="ECO:0000313" key="2">
    <source>
        <dbReference type="EMBL" id="PPZ91346.1"/>
    </source>
</evidence>
<evidence type="ECO:0000313" key="3">
    <source>
        <dbReference type="Proteomes" id="UP000238565"/>
    </source>
</evidence>
<comment type="caution">
    <text evidence="2">The sequence shown here is derived from an EMBL/GenBank/DDBJ whole genome shotgun (WGS) entry which is preliminary data.</text>
</comment>
<dbReference type="GO" id="GO:0008233">
    <property type="term" value="F:peptidase activity"/>
    <property type="evidence" value="ECO:0007669"/>
    <property type="project" value="UniProtKB-KW"/>
</dbReference>
<feature type="transmembrane region" description="Helical" evidence="1">
    <location>
        <begin position="57"/>
        <end position="80"/>
    </location>
</feature>
<keyword evidence="2" id="KW-0378">Hydrolase</keyword>
<evidence type="ECO:0000256" key="1">
    <source>
        <dbReference type="SAM" id="Phobius"/>
    </source>
</evidence>
<keyword evidence="1" id="KW-0812">Transmembrane</keyword>
<feature type="transmembrane region" description="Helical" evidence="1">
    <location>
        <begin position="86"/>
        <end position="107"/>
    </location>
</feature>
<dbReference type="EMBL" id="PTPZ01000004">
    <property type="protein sequence ID" value="PPZ91346.1"/>
    <property type="molecule type" value="Genomic_DNA"/>
</dbReference>
<protein>
    <submittedName>
        <fullName evidence="2">Serine protease</fullName>
    </submittedName>
</protein>
<keyword evidence="2" id="KW-0645">Protease</keyword>
<dbReference type="Gene3D" id="2.40.50.140">
    <property type="entry name" value="Nucleic acid-binding proteins"/>
    <property type="match status" value="1"/>
</dbReference>
<dbReference type="RefSeq" id="WP_104793670.1">
    <property type="nucleotide sequence ID" value="NZ_PTPZ01000004.1"/>
</dbReference>
<accession>A0A2S7I423</accession>
<dbReference type="GO" id="GO:0006508">
    <property type="term" value="P:proteolysis"/>
    <property type="evidence" value="ECO:0007669"/>
    <property type="project" value="UniProtKB-KW"/>
</dbReference>
<reference evidence="2 3" key="1">
    <citation type="submission" date="2018-02" db="EMBL/GenBank/DDBJ databases">
        <title>Draft genome sequence of bacterial isolates from marine environment.</title>
        <authorList>
            <person name="Singh S.K."/>
            <person name="Hill R."/>
            <person name="Major S."/>
            <person name="Cai H."/>
            <person name="Li Y."/>
        </authorList>
    </citation>
    <scope>NUCLEOTIDE SEQUENCE [LARGE SCALE GENOMIC DNA]</scope>
    <source>
        <strain evidence="2 3">IMET F</strain>
    </source>
</reference>
<proteinExistence type="predicted"/>
<keyword evidence="1" id="KW-1133">Transmembrane helix</keyword>
<dbReference type="InterPro" id="IPR012340">
    <property type="entry name" value="NA-bd_OB-fold"/>
</dbReference>
<sequence length="186" mass="20873">MTDFFTGMSVLQQAFWYSALLSSIIFLLQTILTFVGVESSDLDADLDGDFHHVDAPFEWFTFRNLINFLLGFGWTGVAFFGEMNDYLLVALATLVGLIFVAIFFIIIKQFLKLQEDNTFQMEKTIGKTAEVYLKIPAHKSGTGKIQVSINGSFHELNAVTEGEEILSGESVKIINTENKILIVEKI</sequence>
<feature type="transmembrane region" description="Helical" evidence="1">
    <location>
        <begin position="15"/>
        <end position="37"/>
    </location>
</feature>
<dbReference type="AlphaFoldDB" id="A0A2S7I423"/>
<keyword evidence="1" id="KW-0472">Membrane</keyword>
<gene>
    <name evidence="2" type="ORF">C3729_07915</name>
</gene>